<name>A0A2G1WJF5_9EURY</name>
<gene>
    <name evidence="5" type="ORF">DJ69_07790</name>
</gene>
<dbReference type="SUPFAM" id="SSF51735">
    <property type="entry name" value="NAD(P)-binding Rossmann-fold domains"/>
    <property type="match status" value="1"/>
</dbReference>
<evidence type="ECO:0000313" key="6">
    <source>
        <dbReference type="Proteomes" id="UP000222824"/>
    </source>
</evidence>
<dbReference type="RefSeq" id="WP_099255114.1">
    <property type="nucleotide sequence ID" value="NZ_NHOA01000048.1"/>
</dbReference>
<dbReference type="Pfam" id="PF01370">
    <property type="entry name" value="Epimerase"/>
    <property type="match status" value="1"/>
</dbReference>
<protein>
    <submittedName>
        <fullName evidence="5">UDP-glucose 4-epimerase</fullName>
    </submittedName>
</protein>
<keyword evidence="3" id="KW-0520">NAD</keyword>
<reference evidence="5 6" key="1">
    <citation type="journal article" date="2014" name="Front. Microbiol.">
        <title>Population and genomic analysis of the genus Halorubrum.</title>
        <authorList>
            <person name="Fullmer M.S."/>
            <person name="Soucy S.M."/>
            <person name="Swithers K.S."/>
            <person name="Makkay A.M."/>
            <person name="Wheeler R."/>
            <person name="Ventosa A."/>
            <person name="Gogarten J.P."/>
            <person name="Papke R.T."/>
        </authorList>
    </citation>
    <scope>NUCLEOTIDE SEQUENCE [LARGE SCALE GENOMIC DNA]</scope>
    <source>
        <strain evidence="5 6">C49</strain>
    </source>
</reference>
<dbReference type="EMBL" id="NHOA01000048">
    <property type="protein sequence ID" value="PHQ39128.1"/>
    <property type="molecule type" value="Genomic_DNA"/>
</dbReference>
<comment type="similarity">
    <text evidence="1">Belongs to the NAD(P)-dependent epimerase/dehydratase family.</text>
</comment>
<organism evidence="5 6">
    <name type="scientific">Halorubrum persicum</name>
    <dbReference type="NCBI Taxonomy" id="1383844"/>
    <lineage>
        <taxon>Archaea</taxon>
        <taxon>Methanobacteriati</taxon>
        <taxon>Methanobacteriota</taxon>
        <taxon>Stenosarchaea group</taxon>
        <taxon>Halobacteria</taxon>
        <taxon>Halobacteriales</taxon>
        <taxon>Haloferacaceae</taxon>
        <taxon>Halorubrum</taxon>
    </lineage>
</organism>
<accession>A0A2G1WJF5</accession>
<evidence type="ECO:0000256" key="2">
    <source>
        <dbReference type="ARBA" id="ARBA00023002"/>
    </source>
</evidence>
<evidence type="ECO:0000259" key="4">
    <source>
        <dbReference type="Pfam" id="PF01370"/>
    </source>
</evidence>
<dbReference type="InterPro" id="IPR036291">
    <property type="entry name" value="NAD(P)-bd_dom_sf"/>
</dbReference>
<evidence type="ECO:0000256" key="1">
    <source>
        <dbReference type="ARBA" id="ARBA00007637"/>
    </source>
</evidence>
<dbReference type="PANTHER" id="PTHR43103:SF5">
    <property type="entry name" value="4-EPIMERASE, PUTATIVE (AFU_ORTHOLOGUE AFUA_7G00360)-RELATED"/>
    <property type="match status" value="1"/>
</dbReference>
<evidence type="ECO:0000256" key="3">
    <source>
        <dbReference type="ARBA" id="ARBA00023027"/>
    </source>
</evidence>
<evidence type="ECO:0000313" key="5">
    <source>
        <dbReference type="EMBL" id="PHQ39128.1"/>
    </source>
</evidence>
<dbReference type="AlphaFoldDB" id="A0A2G1WJF5"/>
<keyword evidence="2" id="KW-0560">Oxidoreductase</keyword>
<dbReference type="GO" id="GO:0016491">
    <property type="term" value="F:oxidoreductase activity"/>
    <property type="evidence" value="ECO:0007669"/>
    <property type="project" value="UniProtKB-KW"/>
</dbReference>
<feature type="domain" description="NAD-dependent epimerase/dehydratase" evidence="4">
    <location>
        <begin position="4"/>
        <end position="217"/>
    </location>
</feature>
<dbReference type="InterPro" id="IPR001509">
    <property type="entry name" value="Epimerase_deHydtase"/>
</dbReference>
<sequence length="300" mass="31850">MATILVTGSCGGVGSWTVDHFAAAGHEVVGVDLRTPPGTRENVEFKAADLTDYGETKQLIEAADPDAAVHLAAIPDPESHAGSRVFENNVVSTYNVLDAAGAANARIAWASSESLYGTVFSDADWLPDAFPIDEETPTDPEDPYGLSKVVGEEIAARVARRYGVSAVSLRSSWVTYPGADKTRVAREGFDPETADLSGNWWSYVDVRDLIAAVEAAIAPDAPKPPVEGHEAVLVTAAENFLGRDTAATIEAVHGDLPADCDIEGDEAAFDCSKAKRLLGWEPEHSWREAEDAAVAGPEFL</sequence>
<keyword evidence="6" id="KW-1185">Reference proteome</keyword>
<dbReference type="Gene3D" id="3.40.50.720">
    <property type="entry name" value="NAD(P)-binding Rossmann-like Domain"/>
    <property type="match status" value="1"/>
</dbReference>
<dbReference type="Proteomes" id="UP000222824">
    <property type="component" value="Unassembled WGS sequence"/>
</dbReference>
<proteinExistence type="inferred from homology"/>
<comment type="caution">
    <text evidence="5">The sequence shown here is derived from an EMBL/GenBank/DDBJ whole genome shotgun (WGS) entry which is preliminary data.</text>
</comment>
<dbReference type="PANTHER" id="PTHR43103">
    <property type="entry name" value="NUCLEOSIDE-DIPHOSPHATE-SUGAR EPIMERASE"/>
    <property type="match status" value="1"/>
</dbReference>
<dbReference type="OrthoDB" id="200501at2157"/>